<protein>
    <submittedName>
        <fullName evidence="5">Homocysteine S-methyltransferase family protein</fullName>
    </submittedName>
</protein>
<dbReference type="Gene3D" id="3.20.20.330">
    <property type="entry name" value="Homocysteine-binding-like domain"/>
    <property type="match status" value="1"/>
</dbReference>
<feature type="domain" description="Hcy-binding" evidence="4">
    <location>
        <begin position="6"/>
        <end position="313"/>
    </location>
</feature>
<dbReference type="EMBL" id="JAFLNC010000001">
    <property type="protein sequence ID" value="MBO0332306.1"/>
    <property type="molecule type" value="Genomic_DNA"/>
</dbReference>
<feature type="binding site" evidence="3">
    <location>
        <position position="229"/>
    </location>
    <ligand>
        <name>Zn(2+)</name>
        <dbReference type="ChEBI" id="CHEBI:29105"/>
    </ligand>
</feature>
<keyword evidence="2 3" id="KW-0808">Transferase</keyword>
<dbReference type="InterPro" id="IPR036589">
    <property type="entry name" value="HCY_dom_sf"/>
</dbReference>
<keyword evidence="3" id="KW-0862">Zinc</keyword>
<evidence type="ECO:0000259" key="4">
    <source>
        <dbReference type="PROSITE" id="PS50970"/>
    </source>
</evidence>
<comment type="cofactor">
    <cofactor evidence="3">
        <name>Zn(2+)</name>
        <dbReference type="ChEBI" id="CHEBI:29105"/>
    </cofactor>
</comment>
<proteinExistence type="predicted"/>
<evidence type="ECO:0000313" key="5">
    <source>
        <dbReference type="EMBL" id="MBO0332306.1"/>
    </source>
</evidence>
<dbReference type="InterPro" id="IPR003726">
    <property type="entry name" value="HCY_dom"/>
</dbReference>
<dbReference type="PROSITE" id="PS50970">
    <property type="entry name" value="HCY"/>
    <property type="match status" value="1"/>
</dbReference>
<evidence type="ECO:0000256" key="1">
    <source>
        <dbReference type="ARBA" id="ARBA00022603"/>
    </source>
</evidence>
<dbReference type="SUPFAM" id="SSF82282">
    <property type="entry name" value="Homocysteine S-methyltransferase"/>
    <property type="match status" value="1"/>
</dbReference>
<keyword evidence="3" id="KW-0479">Metal-binding</keyword>
<gene>
    <name evidence="5" type="ORF">J0X12_01680</name>
</gene>
<feature type="binding site" evidence="3">
    <location>
        <position position="298"/>
    </location>
    <ligand>
        <name>Zn(2+)</name>
        <dbReference type="ChEBI" id="CHEBI:29105"/>
    </ligand>
</feature>
<evidence type="ECO:0000256" key="3">
    <source>
        <dbReference type="PROSITE-ProRule" id="PRU00333"/>
    </source>
</evidence>
<sequence>MRHAKYRNQLPQSKDNIYLADGGLETTMLFLEGFDLPYFAAFNLMRTQEGKQAIENYLLKYIEIAKENGTGIILDTPTWRASQDWGNLLCYSPEALDAVNQESVEMLHDIRDAHETEATKCVINGAIGPRGDGYNPSFIMSAQQASDYHRAQVTSFVKAGADMITAVTMNYVNEAIGITRLGAEAGIPTAISFTVETDGRLPTGETLEEAIRKTEIATENSPVYYMINCAHTTHFENAVKSGGSWRDRIGGLRANASALSHAELDEAEELDDGNPSEFAAQHVELARHLPNLVMVGGCCGTDHRHIAAIHQHFHS</sequence>
<dbReference type="Pfam" id="PF02574">
    <property type="entry name" value="S-methyl_trans"/>
    <property type="match status" value="1"/>
</dbReference>
<keyword evidence="1 3" id="KW-0489">Methyltransferase</keyword>
<accession>A0ABS3F2H4</accession>
<dbReference type="PANTHER" id="PTHR11103:SF18">
    <property type="entry name" value="SLR1189 PROTEIN"/>
    <property type="match status" value="1"/>
</dbReference>
<keyword evidence="6" id="KW-1185">Reference proteome</keyword>
<dbReference type="Proteomes" id="UP000664761">
    <property type="component" value="Unassembled WGS sequence"/>
</dbReference>
<comment type="caution">
    <text evidence="5">The sequence shown here is derived from an EMBL/GenBank/DDBJ whole genome shotgun (WGS) entry which is preliminary data.</text>
</comment>
<evidence type="ECO:0000256" key="2">
    <source>
        <dbReference type="ARBA" id="ARBA00022679"/>
    </source>
</evidence>
<dbReference type="RefSeq" id="WP_207041370.1">
    <property type="nucleotide sequence ID" value="NZ_JAFLNC010000001.1"/>
</dbReference>
<feature type="binding site" evidence="3">
    <location>
        <position position="299"/>
    </location>
    <ligand>
        <name>Zn(2+)</name>
        <dbReference type="ChEBI" id="CHEBI:29105"/>
    </ligand>
</feature>
<dbReference type="PANTHER" id="PTHR11103">
    <property type="entry name" value="SLR1189 PROTEIN"/>
    <property type="match status" value="1"/>
</dbReference>
<name>A0ABS3F2H4_9PROT</name>
<organism evidence="5 6">
    <name type="scientific">Sneathiella sedimenti</name>
    <dbReference type="NCBI Taxonomy" id="2816034"/>
    <lineage>
        <taxon>Bacteria</taxon>
        <taxon>Pseudomonadati</taxon>
        <taxon>Pseudomonadota</taxon>
        <taxon>Alphaproteobacteria</taxon>
        <taxon>Sneathiellales</taxon>
        <taxon>Sneathiellaceae</taxon>
        <taxon>Sneathiella</taxon>
    </lineage>
</organism>
<reference evidence="5 6" key="1">
    <citation type="submission" date="2021-03" db="EMBL/GenBank/DDBJ databases">
        <title>Sneathiella sp. CAU 1612 isolated from Kang Won-do.</title>
        <authorList>
            <person name="Kim W."/>
        </authorList>
    </citation>
    <scope>NUCLEOTIDE SEQUENCE [LARGE SCALE GENOMIC DNA]</scope>
    <source>
        <strain evidence="5 6">CAU 1612</strain>
    </source>
</reference>
<evidence type="ECO:0000313" key="6">
    <source>
        <dbReference type="Proteomes" id="UP000664761"/>
    </source>
</evidence>